<evidence type="ECO:0000256" key="2">
    <source>
        <dbReference type="ARBA" id="ARBA00006434"/>
    </source>
</evidence>
<feature type="transmembrane region" description="Helical" evidence="8">
    <location>
        <begin position="570"/>
        <end position="589"/>
    </location>
</feature>
<feature type="transmembrane region" description="Helical" evidence="8">
    <location>
        <begin position="401"/>
        <end position="423"/>
    </location>
</feature>
<evidence type="ECO:0000256" key="6">
    <source>
        <dbReference type="RuleBase" id="RU362091"/>
    </source>
</evidence>
<evidence type="ECO:0000256" key="1">
    <source>
        <dbReference type="ARBA" id="ARBA00004141"/>
    </source>
</evidence>
<proteinExistence type="inferred from homology"/>
<feature type="transmembrane region" description="Helical" evidence="8">
    <location>
        <begin position="601"/>
        <end position="623"/>
    </location>
</feature>
<dbReference type="EMBL" id="JAGPXC010000006">
    <property type="protein sequence ID" value="KAH6652463.1"/>
    <property type="molecule type" value="Genomic_DNA"/>
</dbReference>
<feature type="transmembrane region" description="Helical" evidence="8">
    <location>
        <begin position="429"/>
        <end position="450"/>
    </location>
</feature>
<feature type="transmembrane region" description="Helical" evidence="8">
    <location>
        <begin position="198"/>
        <end position="216"/>
    </location>
</feature>
<keyword evidence="3 8" id="KW-0812">Transmembrane</keyword>
<feature type="transmembrane region" description="Helical" evidence="8">
    <location>
        <begin position="457"/>
        <end position="477"/>
    </location>
</feature>
<feature type="region of interest" description="Disordered" evidence="7">
    <location>
        <begin position="647"/>
        <end position="668"/>
    </location>
</feature>
<feature type="transmembrane region" description="Helical" evidence="8">
    <location>
        <begin position="90"/>
        <end position="110"/>
    </location>
</feature>
<dbReference type="InterPro" id="IPR038377">
    <property type="entry name" value="Na/Glc_symporter_sf"/>
</dbReference>
<evidence type="ECO:0000256" key="5">
    <source>
        <dbReference type="ARBA" id="ARBA00023136"/>
    </source>
</evidence>
<accession>A0A9P8UHW8</accession>
<keyword evidence="4 8" id="KW-1133">Transmembrane helix</keyword>
<dbReference type="PANTHER" id="PTHR46154">
    <property type="match status" value="1"/>
</dbReference>
<dbReference type="GO" id="GO:0015204">
    <property type="term" value="F:urea transmembrane transporter activity"/>
    <property type="evidence" value="ECO:0007669"/>
    <property type="project" value="InterPro"/>
</dbReference>
<dbReference type="RefSeq" id="XP_045956741.1">
    <property type="nucleotide sequence ID" value="XM_046107776.1"/>
</dbReference>
<evidence type="ECO:0000313" key="9">
    <source>
        <dbReference type="EMBL" id="KAH6652463.1"/>
    </source>
</evidence>
<feature type="transmembrane region" description="Helical" evidence="8">
    <location>
        <begin position="136"/>
        <end position="155"/>
    </location>
</feature>
<feature type="transmembrane region" description="Helical" evidence="8">
    <location>
        <begin position="12"/>
        <end position="32"/>
    </location>
</feature>
<protein>
    <submittedName>
        <fullName evidence="9">SSS family solute:Na+ symporter</fullName>
    </submittedName>
</protein>
<dbReference type="PANTHER" id="PTHR46154:SF1">
    <property type="entry name" value="ACTIVE TRANSPORTER, PUTATIVE (AFU_ORTHOLOGUE AFUA_1G17570)-RELATED"/>
    <property type="match status" value="1"/>
</dbReference>
<comment type="similarity">
    <text evidence="2 6">Belongs to the sodium:solute symporter (SSF) (TC 2.A.21) family.</text>
</comment>
<feature type="transmembrane region" description="Helical" evidence="8">
    <location>
        <begin position="497"/>
        <end position="517"/>
    </location>
</feature>
<gene>
    <name evidence="9" type="ORF">BKA67DRAFT_661203</name>
</gene>
<evidence type="ECO:0000256" key="3">
    <source>
        <dbReference type="ARBA" id="ARBA00022692"/>
    </source>
</evidence>
<dbReference type="GO" id="GO:0005886">
    <property type="term" value="C:plasma membrane"/>
    <property type="evidence" value="ECO:0007669"/>
    <property type="project" value="TreeGrafter"/>
</dbReference>
<dbReference type="AlphaFoldDB" id="A0A9P8UHW8"/>
<feature type="transmembrane region" description="Helical" evidence="8">
    <location>
        <begin position="167"/>
        <end position="186"/>
    </location>
</feature>
<organism evidence="9 10">
    <name type="scientific">Truncatella angustata</name>
    <dbReference type="NCBI Taxonomy" id="152316"/>
    <lineage>
        <taxon>Eukaryota</taxon>
        <taxon>Fungi</taxon>
        <taxon>Dikarya</taxon>
        <taxon>Ascomycota</taxon>
        <taxon>Pezizomycotina</taxon>
        <taxon>Sordariomycetes</taxon>
        <taxon>Xylariomycetidae</taxon>
        <taxon>Amphisphaeriales</taxon>
        <taxon>Sporocadaceae</taxon>
        <taxon>Truncatella</taxon>
    </lineage>
</organism>
<feature type="transmembrane region" description="Helical" evidence="8">
    <location>
        <begin position="289"/>
        <end position="317"/>
    </location>
</feature>
<dbReference type="InterPro" id="IPR031155">
    <property type="entry name" value="DUR"/>
</dbReference>
<evidence type="ECO:0000256" key="7">
    <source>
        <dbReference type="SAM" id="MobiDB-lite"/>
    </source>
</evidence>
<evidence type="ECO:0000256" key="8">
    <source>
        <dbReference type="SAM" id="Phobius"/>
    </source>
</evidence>
<name>A0A9P8UHW8_9PEZI</name>
<sequence length="668" mass="72690">MDSSVQPPLPQGAGYGVVVGFGVVFALGMVWVMRTMKKSFHEDNHSTETFMVANRSVGTGLIAAAVISSWLYSIALLGATLLTYRYGVALAVWWGASASTMVTFFSFIAIQVKRRAPNAHTLLELIKVRYGTTTHILWIVLCLVNNLFVFSTMLLSASTTVSSLTGMHVIASTFLMPIGVAMYTYLGGLRATFLTDYVHTFVIMIILAWFTIRVITVSEIGSIGNLYDAVMTVDRENPVDGNYQGSHLTMRSTQSVLFGILHIISNFGTITMDTGFWQKGFSAAPDAAVPGYVLGGIASFAPPYAIGTIVGLAAIALESTPAFPTYPRMMTADEVDAGLVLPYVAQAVAGKGGAAAILLVTFMACTSVASAQMIAISSIISFDIYGTYINKTATNRQLIRWSHIGVIFTSLAISSIATGFHLGGVNMTWLLYAMGNIVNPGVFPTLFALLWTRQTKVAATIAPFAGLIGGISVWLGTAHRLYGEVTITSTGATLPCLYGTIVAFVAPIPVSVLVSLVSPTEPFDWDDFKKIHTVKPDAIASEPPVDQQGREQDHWLTPERQSYMKKMSRWAAFWTCFTFVGHVLLWPLAMYGSKMVFSKPFFTAWIVVTFIYLWFSLVVGNFYPIVDGGYQQIWNVIKGTRNEREKAINPVDSDESNNGTKENMKGAV</sequence>
<dbReference type="GeneID" id="70136667"/>
<dbReference type="Proteomes" id="UP000758603">
    <property type="component" value="Unassembled WGS sequence"/>
</dbReference>
<dbReference type="Pfam" id="PF00474">
    <property type="entry name" value="SSF"/>
    <property type="match status" value="1"/>
</dbReference>
<comment type="subcellular location">
    <subcellularLocation>
        <location evidence="1">Membrane</location>
        <topology evidence="1">Multi-pass membrane protein</topology>
    </subcellularLocation>
</comment>
<comment type="caution">
    <text evidence="9">The sequence shown here is derived from an EMBL/GenBank/DDBJ whole genome shotgun (WGS) entry which is preliminary data.</text>
</comment>
<evidence type="ECO:0000313" key="10">
    <source>
        <dbReference type="Proteomes" id="UP000758603"/>
    </source>
</evidence>
<keyword evidence="10" id="KW-1185">Reference proteome</keyword>
<dbReference type="Gene3D" id="1.20.1730.10">
    <property type="entry name" value="Sodium/glucose cotransporter"/>
    <property type="match status" value="1"/>
</dbReference>
<dbReference type="CDD" id="cd11476">
    <property type="entry name" value="SLC5sbd_DUR3"/>
    <property type="match status" value="1"/>
</dbReference>
<dbReference type="OrthoDB" id="6132759at2759"/>
<reference evidence="9" key="1">
    <citation type="journal article" date="2021" name="Nat. Commun.">
        <title>Genetic determinants of endophytism in the Arabidopsis root mycobiome.</title>
        <authorList>
            <person name="Mesny F."/>
            <person name="Miyauchi S."/>
            <person name="Thiergart T."/>
            <person name="Pickel B."/>
            <person name="Atanasova L."/>
            <person name="Karlsson M."/>
            <person name="Huettel B."/>
            <person name="Barry K.W."/>
            <person name="Haridas S."/>
            <person name="Chen C."/>
            <person name="Bauer D."/>
            <person name="Andreopoulos W."/>
            <person name="Pangilinan J."/>
            <person name="LaButti K."/>
            <person name="Riley R."/>
            <person name="Lipzen A."/>
            <person name="Clum A."/>
            <person name="Drula E."/>
            <person name="Henrissat B."/>
            <person name="Kohler A."/>
            <person name="Grigoriev I.V."/>
            <person name="Martin F.M."/>
            <person name="Hacquard S."/>
        </authorList>
    </citation>
    <scope>NUCLEOTIDE SEQUENCE</scope>
    <source>
        <strain evidence="9">MPI-SDFR-AT-0073</strain>
    </source>
</reference>
<keyword evidence="5 8" id="KW-0472">Membrane</keyword>
<dbReference type="InterPro" id="IPR001734">
    <property type="entry name" value="Na/solute_symporter"/>
</dbReference>
<feature type="transmembrane region" description="Helical" evidence="8">
    <location>
        <begin position="61"/>
        <end position="84"/>
    </location>
</feature>
<evidence type="ECO:0000256" key="4">
    <source>
        <dbReference type="ARBA" id="ARBA00022989"/>
    </source>
</evidence>
<dbReference type="NCBIfam" id="TIGR00813">
    <property type="entry name" value="sss"/>
    <property type="match status" value="1"/>
</dbReference>
<dbReference type="PROSITE" id="PS50283">
    <property type="entry name" value="NA_SOLUT_SYMP_3"/>
    <property type="match status" value="1"/>
</dbReference>